<evidence type="ECO:0000256" key="5">
    <source>
        <dbReference type="SAM" id="SignalP"/>
    </source>
</evidence>
<dbReference type="SUPFAM" id="SSF48264">
    <property type="entry name" value="Cytochrome P450"/>
    <property type="match status" value="1"/>
</dbReference>
<protein>
    <submittedName>
        <fullName evidence="6">Uncharacterized protein</fullName>
    </submittedName>
</protein>
<name>A0A8T0BKS7_SILME</name>
<keyword evidence="7" id="KW-1185">Reference proteome</keyword>
<dbReference type="EMBL" id="JABFDY010000005">
    <property type="protein sequence ID" value="KAF7707688.1"/>
    <property type="molecule type" value="Genomic_DNA"/>
</dbReference>
<keyword evidence="4" id="KW-0408">Iron</keyword>
<dbReference type="InterPro" id="IPR036396">
    <property type="entry name" value="Cyt_P450_sf"/>
</dbReference>
<feature type="chain" id="PRO_5035762466" evidence="5">
    <location>
        <begin position="22"/>
        <end position="126"/>
    </location>
</feature>
<evidence type="ECO:0000313" key="7">
    <source>
        <dbReference type="Proteomes" id="UP000606274"/>
    </source>
</evidence>
<evidence type="ECO:0000313" key="6">
    <source>
        <dbReference type="EMBL" id="KAF7707688.1"/>
    </source>
</evidence>
<dbReference type="GO" id="GO:0006082">
    <property type="term" value="P:organic acid metabolic process"/>
    <property type="evidence" value="ECO:0007669"/>
    <property type="project" value="TreeGrafter"/>
</dbReference>
<keyword evidence="3" id="KW-0479">Metal-binding</keyword>
<dbReference type="InterPro" id="IPR001128">
    <property type="entry name" value="Cyt_P450"/>
</dbReference>
<comment type="cofactor">
    <cofactor evidence="1">
        <name>heme</name>
        <dbReference type="ChEBI" id="CHEBI:30413"/>
    </cofactor>
</comment>
<feature type="signal peptide" evidence="5">
    <location>
        <begin position="1"/>
        <end position="21"/>
    </location>
</feature>
<dbReference type="InterPro" id="IPR050182">
    <property type="entry name" value="Cytochrome_P450_fam2"/>
</dbReference>
<dbReference type="InterPro" id="IPR002401">
    <property type="entry name" value="Cyt_P450_E_grp-I"/>
</dbReference>
<dbReference type="AlphaFoldDB" id="A0A8T0BKS7"/>
<dbReference type="GO" id="GO:0020037">
    <property type="term" value="F:heme binding"/>
    <property type="evidence" value="ECO:0007669"/>
    <property type="project" value="InterPro"/>
</dbReference>
<sequence length="126" mass="14370">MLCLWLLVVFCVCLLFLFIRIQRPKNFPPGPQPIPLFGNLFHFNIKNPLKDFEKLAEQYGNIYSLYFGTKPAVVLNGLNAVRDALVNKFADCSGRPQNLVKDVTEGKGVIIADYGPQWKEHRRFAS</sequence>
<dbReference type="Proteomes" id="UP000606274">
    <property type="component" value="Unassembled WGS sequence"/>
</dbReference>
<organism evidence="6 7">
    <name type="scientific">Silurus meridionalis</name>
    <name type="common">Southern catfish</name>
    <name type="synonym">Silurus soldatovi meridionalis</name>
    <dbReference type="NCBI Taxonomy" id="175797"/>
    <lineage>
        <taxon>Eukaryota</taxon>
        <taxon>Metazoa</taxon>
        <taxon>Chordata</taxon>
        <taxon>Craniata</taxon>
        <taxon>Vertebrata</taxon>
        <taxon>Euteleostomi</taxon>
        <taxon>Actinopterygii</taxon>
        <taxon>Neopterygii</taxon>
        <taxon>Teleostei</taxon>
        <taxon>Ostariophysi</taxon>
        <taxon>Siluriformes</taxon>
        <taxon>Siluridae</taxon>
        <taxon>Silurus</taxon>
    </lineage>
</organism>
<gene>
    <name evidence="6" type="ORF">HF521_018906</name>
</gene>
<comment type="caution">
    <text evidence="6">The sequence shown here is derived from an EMBL/GenBank/DDBJ whole genome shotgun (WGS) entry which is preliminary data.</text>
</comment>
<reference evidence="6" key="1">
    <citation type="submission" date="2020-08" db="EMBL/GenBank/DDBJ databases">
        <title>Chromosome-level assembly of Southern catfish (Silurus meridionalis) provides insights into visual adaptation to the nocturnal and benthic lifestyles.</title>
        <authorList>
            <person name="Zhang Y."/>
            <person name="Wang D."/>
            <person name="Peng Z."/>
        </authorList>
    </citation>
    <scope>NUCLEOTIDE SEQUENCE</scope>
    <source>
        <strain evidence="6">SWU-2019-XX</strain>
        <tissue evidence="6">Muscle</tissue>
    </source>
</reference>
<dbReference type="GO" id="GO:0005506">
    <property type="term" value="F:iron ion binding"/>
    <property type="evidence" value="ECO:0007669"/>
    <property type="project" value="InterPro"/>
</dbReference>
<dbReference type="PANTHER" id="PTHR24300">
    <property type="entry name" value="CYTOCHROME P450 508A4-RELATED"/>
    <property type="match status" value="1"/>
</dbReference>
<accession>A0A8T0BKS7</accession>
<evidence type="ECO:0000256" key="1">
    <source>
        <dbReference type="ARBA" id="ARBA00001971"/>
    </source>
</evidence>
<evidence type="ECO:0000256" key="2">
    <source>
        <dbReference type="ARBA" id="ARBA00010617"/>
    </source>
</evidence>
<evidence type="ECO:0000256" key="3">
    <source>
        <dbReference type="ARBA" id="ARBA00022723"/>
    </source>
</evidence>
<dbReference type="GO" id="GO:0005737">
    <property type="term" value="C:cytoplasm"/>
    <property type="evidence" value="ECO:0007669"/>
    <property type="project" value="TreeGrafter"/>
</dbReference>
<evidence type="ECO:0000256" key="4">
    <source>
        <dbReference type="ARBA" id="ARBA00023004"/>
    </source>
</evidence>
<dbReference type="PRINTS" id="PR00463">
    <property type="entry name" value="EP450I"/>
</dbReference>
<dbReference type="GO" id="GO:0006805">
    <property type="term" value="P:xenobiotic metabolic process"/>
    <property type="evidence" value="ECO:0007669"/>
    <property type="project" value="TreeGrafter"/>
</dbReference>
<dbReference type="Pfam" id="PF00067">
    <property type="entry name" value="p450"/>
    <property type="match status" value="1"/>
</dbReference>
<dbReference type="GO" id="GO:0016712">
    <property type="term" value="F:oxidoreductase activity, acting on paired donors, with incorporation or reduction of molecular oxygen, reduced flavin or flavoprotein as one donor, and incorporation of one atom of oxygen"/>
    <property type="evidence" value="ECO:0007669"/>
    <property type="project" value="TreeGrafter"/>
</dbReference>
<dbReference type="Gene3D" id="1.10.630.10">
    <property type="entry name" value="Cytochrome P450"/>
    <property type="match status" value="1"/>
</dbReference>
<comment type="similarity">
    <text evidence="2">Belongs to the cytochrome P450 family.</text>
</comment>
<dbReference type="PANTHER" id="PTHR24300:SF327">
    <property type="entry name" value="CYTOCHROME P450 2F2-RELATED"/>
    <property type="match status" value="1"/>
</dbReference>
<keyword evidence="5" id="KW-0732">Signal</keyword>
<proteinExistence type="inferred from homology"/>